<proteinExistence type="predicted"/>
<feature type="compositionally biased region" description="Low complexity" evidence="3">
    <location>
        <begin position="616"/>
        <end position="625"/>
    </location>
</feature>
<dbReference type="PANTHER" id="PTHR24200">
    <property type="entry name" value="TOUCAN, ISOFORM A"/>
    <property type="match status" value="1"/>
</dbReference>
<dbReference type="GO" id="GO:0005634">
    <property type="term" value="C:nucleus"/>
    <property type="evidence" value="ECO:0007669"/>
    <property type="project" value="TreeGrafter"/>
</dbReference>
<evidence type="ECO:0000313" key="5">
    <source>
        <dbReference type="Proteomes" id="UP001233999"/>
    </source>
</evidence>
<dbReference type="PANTHER" id="PTHR24200:SF11">
    <property type="entry name" value="TOUCAN, ISOFORM A"/>
    <property type="match status" value="1"/>
</dbReference>
<dbReference type="EMBL" id="JASPKZ010007561">
    <property type="protein sequence ID" value="KAJ9583614.1"/>
    <property type="molecule type" value="Genomic_DNA"/>
</dbReference>
<feature type="compositionally biased region" description="Polar residues" evidence="3">
    <location>
        <begin position="544"/>
        <end position="558"/>
    </location>
</feature>
<evidence type="ECO:0000313" key="4">
    <source>
        <dbReference type="EMBL" id="KAJ9583614.1"/>
    </source>
</evidence>
<dbReference type="AlphaFoldDB" id="A0AAD7ZMS9"/>
<feature type="compositionally biased region" description="Polar residues" evidence="3">
    <location>
        <begin position="584"/>
        <end position="593"/>
    </location>
</feature>
<feature type="compositionally biased region" description="Acidic residues" evidence="3">
    <location>
        <begin position="698"/>
        <end position="708"/>
    </location>
</feature>
<feature type="coiled-coil region" evidence="2">
    <location>
        <begin position="80"/>
        <end position="219"/>
    </location>
</feature>
<keyword evidence="5" id="KW-1185">Reference proteome</keyword>
<feature type="compositionally biased region" description="Polar residues" evidence="3">
    <location>
        <begin position="767"/>
        <end position="787"/>
    </location>
</feature>
<evidence type="ECO:0000256" key="1">
    <source>
        <dbReference type="ARBA" id="ARBA00023054"/>
    </source>
</evidence>
<feature type="compositionally biased region" description="Low complexity" evidence="3">
    <location>
        <begin position="668"/>
        <end position="677"/>
    </location>
</feature>
<dbReference type="InterPro" id="IPR051293">
    <property type="entry name" value="MTUS1/CCDC69"/>
</dbReference>
<accession>A0AAD7ZMS9</accession>
<feature type="compositionally biased region" description="Low complexity" evidence="3">
    <location>
        <begin position="436"/>
        <end position="448"/>
    </location>
</feature>
<name>A0AAD7ZMS9_DIPPU</name>
<feature type="region of interest" description="Disordered" evidence="3">
    <location>
        <begin position="1"/>
        <end position="40"/>
    </location>
</feature>
<feature type="compositionally biased region" description="Low complexity" evidence="3">
    <location>
        <begin position="532"/>
        <end position="543"/>
    </location>
</feature>
<dbReference type="GO" id="GO:0008017">
    <property type="term" value="F:microtubule binding"/>
    <property type="evidence" value="ECO:0007669"/>
    <property type="project" value="TreeGrafter"/>
</dbReference>
<gene>
    <name evidence="4" type="ORF">L9F63_022037</name>
</gene>
<reference evidence="4" key="1">
    <citation type="journal article" date="2023" name="IScience">
        <title>Live-bearing cockroach genome reveals convergent evolutionary mechanisms linked to viviparity in insects and beyond.</title>
        <authorList>
            <person name="Fouks B."/>
            <person name="Harrison M.C."/>
            <person name="Mikhailova A.A."/>
            <person name="Marchal E."/>
            <person name="English S."/>
            <person name="Carruthers M."/>
            <person name="Jennings E.C."/>
            <person name="Chiamaka E.L."/>
            <person name="Frigard R.A."/>
            <person name="Pippel M."/>
            <person name="Attardo G.M."/>
            <person name="Benoit J.B."/>
            <person name="Bornberg-Bauer E."/>
            <person name="Tobe S.S."/>
        </authorList>
    </citation>
    <scope>NUCLEOTIDE SEQUENCE</scope>
    <source>
        <strain evidence="4">Stay&amp;Tobe</strain>
    </source>
</reference>
<dbReference type="Proteomes" id="UP001233999">
    <property type="component" value="Unassembled WGS sequence"/>
</dbReference>
<reference evidence="4" key="2">
    <citation type="submission" date="2023-05" db="EMBL/GenBank/DDBJ databases">
        <authorList>
            <person name="Fouks B."/>
        </authorList>
    </citation>
    <scope>NUCLEOTIDE SEQUENCE</scope>
    <source>
        <strain evidence="4">Stay&amp;Tobe</strain>
        <tissue evidence="4">Testes</tissue>
    </source>
</reference>
<feature type="region of interest" description="Disordered" evidence="3">
    <location>
        <begin position="501"/>
        <end position="787"/>
    </location>
</feature>
<feature type="coiled-coil region" evidence="2">
    <location>
        <begin position="302"/>
        <end position="329"/>
    </location>
</feature>
<protein>
    <submittedName>
        <fullName evidence="4">Uncharacterized protein</fullName>
    </submittedName>
</protein>
<evidence type="ECO:0000256" key="3">
    <source>
        <dbReference type="SAM" id="MobiDB-lite"/>
    </source>
</evidence>
<feature type="non-terminal residue" evidence="4">
    <location>
        <position position="1"/>
    </location>
</feature>
<evidence type="ECO:0000256" key="2">
    <source>
        <dbReference type="SAM" id="Coils"/>
    </source>
</evidence>
<feature type="compositionally biased region" description="Low complexity" evidence="3">
    <location>
        <begin position="559"/>
        <end position="572"/>
    </location>
</feature>
<comment type="caution">
    <text evidence="4">The sequence shown here is derived from an EMBL/GenBank/DDBJ whole genome shotgun (WGS) entry which is preliminary data.</text>
</comment>
<organism evidence="4 5">
    <name type="scientific">Diploptera punctata</name>
    <name type="common">Pacific beetle cockroach</name>
    <dbReference type="NCBI Taxonomy" id="6984"/>
    <lineage>
        <taxon>Eukaryota</taxon>
        <taxon>Metazoa</taxon>
        <taxon>Ecdysozoa</taxon>
        <taxon>Arthropoda</taxon>
        <taxon>Hexapoda</taxon>
        <taxon>Insecta</taxon>
        <taxon>Pterygota</taxon>
        <taxon>Neoptera</taxon>
        <taxon>Polyneoptera</taxon>
        <taxon>Dictyoptera</taxon>
        <taxon>Blattodea</taxon>
        <taxon>Blaberoidea</taxon>
        <taxon>Blaberidae</taxon>
        <taxon>Diplopterinae</taxon>
        <taxon>Diploptera</taxon>
    </lineage>
</organism>
<keyword evidence="1 2" id="KW-0175">Coiled coil</keyword>
<dbReference type="GO" id="GO:0005737">
    <property type="term" value="C:cytoplasm"/>
    <property type="evidence" value="ECO:0007669"/>
    <property type="project" value="TreeGrafter"/>
</dbReference>
<sequence length="827" mass="90135">HNRQQQASGGGGVFKTGSETPPSNKPGEVPVPQSTTPPQPSLADLLLPQLRHNSAGFEALGVVVQYLVYNLDAFSAPQLKKDLENMKTEWVKTKLELEEAQVSYRRIEDVLSQEKALYNQKLEELESARQHELTARDTKHSCELAQLAAQHEAELNDLEKRLQEQLGEMKNHCEAEMSHAQQIHIEKLEEMKKDYKNHLEQLQRDHEAAVTRLETESSERETQLRGRLASLEEEHTGLKTKSRKLIDSLHLDKDSKLQVMAGRCKELQDEVESLRTVLDLRHEELQDLRKQNALLIRQAEELPIALQRVAALEAKVEDLQVQLEVKTNLERQLSHDNRLLMESIHQGSKQNKRLSLHNEELQWKLKQNVEVVNILATLSGSQMNSSVTSSLQNTSTNGRNGHGSSQSLSDVDPLNTGSQLHNSRTGSRPLSAGRPSAAAGSDISSSSAPVGRSVFIDDLDISPPASPKVKGVVEKSDSVSWVVEIDETPEDLLSRIVRRAGSFRGTTPPPSSVASPAHSRTLPPPKRQRCKASSLSLSSSATTIGRSSIGHSRNSTFPSSLRSRSRSVSTDSVEGVELDYNTWIPDSSNSQLQGAVPNGALKRQTSECSNDEDSPSKSPGSSGSSEGALQKDRRSRKQVSTSLDDPSGASDSLDLGDTEILPLPPLPGSTSGDLSLLAAQPLPPMPKESAGEAMISEETSEDENDNQDEINSSSDENSCSEDEESSSSSGSSSDIGPVASRGLAVRGDGEVENMSGNIKQEEEENTNGRPSCNKLNSGQQNMTSSSGSLQQYHVLLMSDSGSYSATTTAMDLSWSEDMELMPSESEG</sequence>
<feature type="region of interest" description="Disordered" evidence="3">
    <location>
        <begin position="383"/>
        <end position="448"/>
    </location>
</feature>
<feature type="compositionally biased region" description="Polar residues" evidence="3">
    <location>
        <begin position="383"/>
        <end position="428"/>
    </location>
</feature>